<dbReference type="EMBL" id="RBDY01000004">
    <property type="protein sequence ID" value="RKN25217.1"/>
    <property type="molecule type" value="Genomic_DNA"/>
</dbReference>
<keyword evidence="4" id="KW-1185">Reference proteome</keyword>
<evidence type="ECO:0000256" key="1">
    <source>
        <dbReference type="SAM" id="SignalP"/>
    </source>
</evidence>
<dbReference type="SUPFAM" id="SSF53850">
    <property type="entry name" value="Periplasmic binding protein-like II"/>
    <property type="match status" value="1"/>
</dbReference>
<dbReference type="OrthoDB" id="7918484at2"/>
<dbReference type="Proteomes" id="UP000268652">
    <property type="component" value="Unassembled WGS sequence"/>
</dbReference>
<dbReference type="Gene3D" id="3.40.190.10">
    <property type="entry name" value="Periplasmic binding protein-like II"/>
    <property type="match status" value="2"/>
</dbReference>
<dbReference type="Proteomes" id="UP000275024">
    <property type="component" value="Unassembled WGS sequence"/>
</dbReference>
<sequence>MRTTHRRRLSATLASATATTLALAGCGSAEPVASTGRADGSITYSFWGNPARAEKVGTVIDLFAAAHPDADVSVEVAEYLNYIERMTVRAAGGGLSCAIGMQSTFYTRYAEQDVLRPLDDLIESGEIDVSQIPDEVLEAGRVDGTQYMIPTGTFARLLGYNVDLVAESGAPPPTDDMTWDAYADWLREVQAGLPEGVHATEIEAPNMFSFTSWVIGHGEEMFDEGGLAFDQELLEEWFRFWLDLTDEGVTVPVDMLAEQNAALELTPLAQGAAAVGTRDIPQLHITEQALDGAGRGSEIAEVSIPSPDPGRSANVLGTNGISIPTGCDQVGTAAAFIDFFVNDTEAALAFQSDNGILTNTRAQEALVDDADTPDSVRRNVTTLRELTDSGDLTTTTYPSGLTTLTTELSRLYQEAAFGQTSVEDAASAFFTAAERALD</sequence>
<name>A0A3A9WNB4_9ACTN</name>
<accession>A0A3A9WNB4</accession>
<keyword evidence="1" id="KW-0732">Signal</keyword>
<proteinExistence type="predicted"/>
<evidence type="ECO:0000313" key="2">
    <source>
        <dbReference type="EMBL" id="RKN10954.1"/>
    </source>
</evidence>
<evidence type="ECO:0000313" key="3">
    <source>
        <dbReference type="EMBL" id="RKN25217.1"/>
    </source>
</evidence>
<feature type="signal peptide" evidence="1">
    <location>
        <begin position="1"/>
        <end position="24"/>
    </location>
</feature>
<dbReference type="PROSITE" id="PS51257">
    <property type="entry name" value="PROKAR_LIPOPROTEIN"/>
    <property type="match status" value="1"/>
</dbReference>
<dbReference type="AlphaFoldDB" id="A0A3A9WNB4"/>
<dbReference type="RefSeq" id="WP_120696224.1">
    <property type="nucleotide sequence ID" value="NZ_RBDX01000004.1"/>
</dbReference>
<dbReference type="Pfam" id="PF01547">
    <property type="entry name" value="SBP_bac_1"/>
    <property type="match status" value="1"/>
</dbReference>
<dbReference type="InterPro" id="IPR050490">
    <property type="entry name" value="Bact_solute-bd_prot1"/>
</dbReference>
<dbReference type="PANTHER" id="PTHR43649:SF12">
    <property type="entry name" value="DIACETYLCHITOBIOSE BINDING PROTEIN DASA"/>
    <property type="match status" value="1"/>
</dbReference>
<dbReference type="InterPro" id="IPR006059">
    <property type="entry name" value="SBP"/>
</dbReference>
<feature type="chain" id="PRO_5017352144" evidence="1">
    <location>
        <begin position="25"/>
        <end position="438"/>
    </location>
</feature>
<evidence type="ECO:0000313" key="4">
    <source>
        <dbReference type="Proteomes" id="UP000268652"/>
    </source>
</evidence>
<reference evidence="4 5" key="1">
    <citation type="submission" date="2018-09" db="EMBL/GenBank/DDBJ databases">
        <title>Streptomyces sp. nov. DS1-2, an endophytic actinomycete isolated from roots of Dendrobium scabrilingue.</title>
        <authorList>
            <person name="Kuncharoen N."/>
            <person name="Kudo T."/>
            <person name="Ohkuma M."/>
            <person name="Yuki M."/>
            <person name="Tanasupawat S."/>
        </authorList>
    </citation>
    <scope>NUCLEOTIDE SEQUENCE [LARGE SCALE GENOMIC DNA]</scope>
    <source>
        <strain evidence="2 5">AZ1-7</strain>
        <strain evidence="3 4">DS1-2</strain>
    </source>
</reference>
<dbReference type="PANTHER" id="PTHR43649">
    <property type="entry name" value="ARABINOSE-BINDING PROTEIN-RELATED"/>
    <property type="match status" value="1"/>
</dbReference>
<dbReference type="EMBL" id="RBDX01000004">
    <property type="protein sequence ID" value="RKN10954.1"/>
    <property type="molecule type" value="Genomic_DNA"/>
</dbReference>
<organism evidence="2 5">
    <name type="scientific">Streptomyces radicis</name>
    <dbReference type="NCBI Taxonomy" id="1750517"/>
    <lineage>
        <taxon>Bacteria</taxon>
        <taxon>Bacillati</taxon>
        <taxon>Actinomycetota</taxon>
        <taxon>Actinomycetes</taxon>
        <taxon>Kitasatosporales</taxon>
        <taxon>Streptomycetaceae</taxon>
        <taxon>Streptomyces</taxon>
    </lineage>
</organism>
<gene>
    <name evidence="3" type="ORF">D7318_08255</name>
    <name evidence="2" type="ORF">D7319_07400</name>
</gene>
<protein>
    <submittedName>
        <fullName evidence="2">Extracellular solute-binding protein</fullName>
    </submittedName>
</protein>
<evidence type="ECO:0000313" key="5">
    <source>
        <dbReference type="Proteomes" id="UP000275024"/>
    </source>
</evidence>
<comment type="caution">
    <text evidence="2">The sequence shown here is derived from an EMBL/GenBank/DDBJ whole genome shotgun (WGS) entry which is preliminary data.</text>
</comment>